<evidence type="ECO:0000259" key="4">
    <source>
        <dbReference type="PROSITE" id="PS50043"/>
    </source>
</evidence>
<dbReference type="Proteomes" id="UP000003111">
    <property type="component" value="Unassembled WGS sequence"/>
</dbReference>
<dbReference type="GO" id="GO:0003677">
    <property type="term" value="F:DNA binding"/>
    <property type="evidence" value="ECO:0007669"/>
    <property type="project" value="UniProtKB-KW"/>
</dbReference>
<dbReference type="Pfam" id="PF00196">
    <property type="entry name" value="GerE"/>
    <property type="match status" value="1"/>
</dbReference>
<organism evidence="5 6">
    <name type="scientific">Aeromicrobium marinum DSM 15272</name>
    <dbReference type="NCBI Taxonomy" id="585531"/>
    <lineage>
        <taxon>Bacteria</taxon>
        <taxon>Bacillati</taxon>
        <taxon>Actinomycetota</taxon>
        <taxon>Actinomycetes</taxon>
        <taxon>Propionibacteriales</taxon>
        <taxon>Nocardioidaceae</taxon>
        <taxon>Aeromicrobium</taxon>
    </lineage>
</organism>
<evidence type="ECO:0000256" key="2">
    <source>
        <dbReference type="ARBA" id="ARBA00023125"/>
    </source>
</evidence>
<dbReference type="CDD" id="cd06170">
    <property type="entry name" value="LuxR_C_like"/>
    <property type="match status" value="1"/>
</dbReference>
<proteinExistence type="predicted"/>
<dbReference type="PROSITE" id="PS00622">
    <property type="entry name" value="HTH_LUXR_1"/>
    <property type="match status" value="1"/>
</dbReference>
<dbReference type="InterPro" id="IPR000792">
    <property type="entry name" value="Tscrpt_reg_LuxR_C"/>
</dbReference>
<evidence type="ECO:0000313" key="5">
    <source>
        <dbReference type="EMBL" id="EFQ84651.1"/>
    </source>
</evidence>
<dbReference type="InterPro" id="IPR036388">
    <property type="entry name" value="WH-like_DNA-bd_sf"/>
</dbReference>
<name>E2S8Z6_9ACTN</name>
<dbReference type="SUPFAM" id="SSF46894">
    <property type="entry name" value="C-terminal effector domain of the bipartite response regulators"/>
    <property type="match status" value="1"/>
</dbReference>
<dbReference type="SMART" id="SM00421">
    <property type="entry name" value="HTH_LUXR"/>
    <property type="match status" value="1"/>
</dbReference>
<dbReference type="InterPro" id="IPR016032">
    <property type="entry name" value="Sig_transdc_resp-reg_C-effctor"/>
</dbReference>
<dbReference type="HOGENOM" id="CLU_011326_1_0_11"/>
<dbReference type="PANTHER" id="PTHR44688">
    <property type="entry name" value="DNA-BINDING TRANSCRIPTIONAL ACTIVATOR DEVR_DOSR"/>
    <property type="match status" value="1"/>
</dbReference>
<keyword evidence="2" id="KW-0238">DNA-binding</keyword>
<dbReference type="Gene3D" id="1.10.10.10">
    <property type="entry name" value="Winged helix-like DNA-binding domain superfamily/Winged helix DNA-binding domain"/>
    <property type="match status" value="1"/>
</dbReference>
<keyword evidence="6" id="KW-1185">Reference proteome</keyword>
<keyword evidence="3" id="KW-0804">Transcription</keyword>
<keyword evidence="1" id="KW-0805">Transcription regulation</keyword>
<dbReference type="AlphaFoldDB" id="E2S8Z6"/>
<gene>
    <name evidence="5" type="ORF">HMPREF0063_10504</name>
</gene>
<reference evidence="5" key="1">
    <citation type="submission" date="2010-08" db="EMBL/GenBank/DDBJ databases">
        <authorList>
            <person name="Muzny D."/>
            <person name="Qin X."/>
            <person name="Buhay C."/>
            <person name="Dugan-Rocha S."/>
            <person name="Ding Y."/>
            <person name="Chen G."/>
            <person name="Hawes A."/>
            <person name="Holder M."/>
            <person name="Jhangiani S."/>
            <person name="Johnson A."/>
            <person name="Khan Z."/>
            <person name="Li Z."/>
            <person name="Liu W."/>
            <person name="Liu X."/>
            <person name="Perez L."/>
            <person name="Shen H."/>
            <person name="Wang Q."/>
            <person name="Watt J."/>
            <person name="Xi L."/>
            <person name="Xin Y."/>
            <person name="Zhou J."/>
            <person name="Deng J."/>
            <person name="Jiang H."/>
            <person name="Liu Y."/>
            <person name="Qu J."/>
            <person name="Song X.-Z."/>
            <person name="Zhang L."/>
            <person name="Villasana D."/>
            <person name="Johnson A."/>
            <person name="Liu J."/>
            <person name="Liyanage D."/>
            <person name="Lorensuhewa L."/>
            <person name="Robinson T."/>
            <person name="Song A."/>
            <person name="Song B.-B."/>
            <person name="Dinh H."/>
            <person name="Thornton R."/>
            <person name="Coyle M."/>
            <person name="Francisco L."/>
            <person name="Jackson L."/>
            <person name="Javaid M."/>
            <person name="Korchina V."/>
            <person name="Kovar C."/>
            <person name="Mata R."/>
            <person name="Mathew T."/>
            <person name="Ngo R."/>
            <person name="Nguyen L."/>
            <person name="Nguyen N."/>
            <person name="Okwuonu G."/>
            <person name="Ongeri F."/>
            <person name="Pham C."/>
            <person name="Simmons D."/>
            <person name="Wilczek-Boney K."/>
            <person name="Hale W."/>
            <person name="Jakkamsetti A."/>
            <person name="Pham P."/>
            <person name="Ruth R."/>
            <person name="San Lucas F."/>
            <person name="Warren J."/>
            <person name="Zhang J."/>
            <person name="Zhao Z."/>
            <person name="Zhou C."/>
            <person name="Zhu D."/>
            <person name="Lee S."/>
            <person name="Bess C."/>
            <person name="Blankenburg K."/>
            <person name="Forbes L."/>
            <person name="Fu Q."/>
            <person name="Gubbala S."/>
            <person name="Hirani K."/>
            <person name="Jayaseelan J.C."/>
            <person name="Lara F."/>
            <person name="Munidasa M."/>
            <person name="Palculict T."/>
            <person name="Patil S."/>
            <person name="Pu L.-L."/>
            <person name="Saada N."/>
            <person name="Tang L."/>
            <person name="Weissenberger G."/>
            <person name="Zhu Y."/>
            <person name="Hemphill L."/>
            <person name="Shang Y."/>
            <person name="Youmans B."/>
            <person name="Ayvaz T."/>
            <person name="Ross M."/>
            <person name="Santibanez J."/>
            <person name="Aqrawi P."/>
            <person name="Gross S."/>
            <person name="Joshi V."/>
            <person name="Fowler G."/>
            <person name="Nazareth L."/>
            <person name="Reid J."/>
            <person name="Worley K."/>
            <person name="Petrosino J."/>
            <person name="Highlander S."/>
            <person name="Gibbs R."/>
        </authorList>
    </citation>
    <scope>NUCLEOTIDE SEQUENCE [LARGE SCALE GENOMIC DNA]</scope>
    <source>
        <strain evidence="5">DSM 15272</strain>
    </source>
</reference>
<accession>E2S8Z6</accession>
<dbReference type="PROSITE" id="PS50043">
    <property type="entry name" value="HTH_LUXR_2"/>
    <property type="match status" value="1"/>
</dbReference>
<dbReference type="GO" id="GO:0006355">
    <property type="term" value="P:regulation of DNA-templated transcription"/>
    <property type="evidence" value="ECO:0007669"/>
    <property type="project" value="InterPro"/>
</dbReference>
<dbReference type="PRINTS" id="PR00038">
    <property type="entry name" value="HTHLUXR"/>
</dbReference>
<feature type="domain" description="HTH luxR-type" evidence="4">
    <location>
        <begin position="572"/>
        <end position="637"/>
    </location>
</feature>
<dbReference type="EMBL" id="ACLF03000002">
    <property type="protein sequence ID" value="EFQ84651.1"/>
    <property type="molecule type" value="Genomic_DNA"/>
</dbReference>
<dbReference type="OrthoDB" id="27092at2"/>
<evidence type="ECO:0000256" key="1">
    <source>
        <dbReference type="ARBA" id="ARBA00023015"/>
    </source>
</evidence>
<protein>
    <submittedName>
        <fullName evidence="5">Transcriptional regulator, LuxR family</fullName>
    </submittedName>
</protein>
<evidence type="ECO:0000256" key="3">
    <source>
        <dbReference type="ARBA" id="ARBA00023163"/>
    </source>
</evidence>
<comment type="caution">
    <text evidence="5">The sequence shown here is derived from an EMBL/GenBank/DDBJ whole genome shotgun (WGS) entry which is preliminary data.</text>
</comment>
<dbReference type="PANTHER" id="PTHR44688:SF16">
    <property type="entry name" value="DNA-BINDING TRANSCRIPTIONAL ACTIVATOR DEVR_DOSR"/>
    <property type="match status" value="1"/>
</dbReference>
<evidence type="ECO:0000313" key="6">
    <source>
        <dbReference type="Proteomes" id="UP000003111"/>
    </source>
</evidence>
<dbReference type="RefSeq" id="WP_007079382.1">
    <property type="nucleotide sequence ID" value="NZ_CM001024.1"/>
</dbReference>
<dbReference type="STRING" id="585531.HMPREF0063_10504"/>
<sequence>MSSSQPVLNHPDGSAVEATHLRQVLTVVAVTDLVDAALIATVTDLSPHDVRRCLDAAMAAGQLAGASPHLTVTARGTLLGSTTGSALGALHSAVLDALSTRGPLPVQTAGALVTSGCRDPRLAEHLVSSASHADAADADLITAWAETAGADPLRLAAQAAERAVRSGDFDAALRAGERVLADPDHASVPVAVRAVAIAHAHRGMVHHSAALFGFLGEARIGNDAALAVWAMLGDGDAEQARRMAALARNAPPTSVGRGLALMSRGLELSLDGGGEAALPVLVQSAAALRPLGDELVVPESPAALAALVAISTGEVDTAARVLTAAIDAGFGGSLQQSRHHLLLAWSRMLQGDLPGATTIADRVADSGPLALRDQMFLHGLRLGIARRAGDLVALDRAWNEVRVSLAEFSVDLYSLLPLGELAVAAARLRESHRLQTHLLDAGELLDSLGRPPLWAAMFHWYGVHAAILAEEPSQLLPHADALVHGAQDSRVAAILARAGQTWLRVLQGDVDAAAVTCATGDLELIGLSWDATRLAAQAAGRTTDRQVMLELMQLARAAHRTPVADVREDGETAPLRAQLTDREWEVAMLVLTGVGYREIGERLFISPKTVEHHVARIRRRLGADTRREMLTMLRGLAVSEQPAAD</sequence>
<dbReference type="eggNOG" id="COG2771">
    <property type="taxonomic scope" value="Bacteria"/>
</dbReference>